<dbReference type="GO" id="GO:0016787">
    <property type="term" value="F:hydrolase activity"/>
    <property type="evidence" value="ECO:0007669"/>
    <property type="project" value="UniProtKB-KW"/>
</dbReference>
<dbReference type="InterPro" id="IPR029058">
    <property type="entry name" value="AB_hydrolase_fold"/>
</dbReference>
<evidence type="ECO:0000259" key="3">
    <source>
        <dbReference type="Pfam" id="PF20434"/>
    </source>
</evidence>
<accession>A0A2U2J296</accession>
<reference evidence="4 5" key="1">
    <citation type="submission" date="2018-05" db="EMBL/GenBank/DDBJ databases">
        <title>Genome of Sphingosinicella humi QZX222.</title>
        <authorList>
            <person name="Qiao Z."/>
            <person name="Wang G."/>
        </authorList>
    </citation>
    <scope>NUCLEOTIDE SEQUENCE [LARGE SCALE GENOMIC DNA]</scope>
    <source>
        <strain evidence="4 5">QZX222</strain>
    </source>
</reference>
<protein>
    <recommendedName>
        <fullName evidence="3">BD-FAE-like domain-containing protein</fullName>
    </recommendedName>
</protein>
<comment type="caution">
    <text evidence="4">The sequence shown here is derived from an EMBL/GenBank/DDBJ whole genome shotgun (WGS) entry which is preliminary data.</text>
</comment>
<dbReference type="PANTHER" id="PTHR48081">
    <property type="entry name" value="AB HYDROLASE SUPERFAMILY PROTEIN C4A8.06C"/>
    <property type="match status" value="1"/>
</dbReference>
<proteinExistence type="predicted"/>
<dbReference type="InterPro" id="IPR049492">
    <property type="entry name" value="BD-FAE-like_dom"/>
</dbReference>
<keyword evidence="2" id="KW-0472">Membrane</keyword>
<dbReference type="EMBL" id="QFFF01000001">
    <property type="protein sequence ID" value="PWG02401.1"/>
    <property type="molecule type" value="Genomic_DNA"/>
</dbReference>
<feature type="transmembrane region" description="Helical" evidence="2">
    <location>
        <begin position="12"/>
        <end position="33"/>
    </location>
</feature>
<sequence length="404" mass="43730">MDRVQKIARWSALIVGGTMAAALALLLLGAHFYSIAYLSPYASIFLNWFSPWFVVLPLFSAALIWIAGPRNRRGLRKTLSLIAVAVAVIGAVAVGRMIAVAHENGVSIDLVRALGSHPPLPDTPDQDVVYSRFEGEPLGLVLYKPAPQEQPFPAPVLVYIHGGGWVAGDRFAGGENLRWFARRGWLTISIDYPLSSRDQHLWAETIEQVGCALAWVQANAHRFGADPTRISLMGDSAGGNLVLIAGYRANSGTLPSSCGGNVPRVAAISAIYPAVHVAEVYRNEFPQIGDMARGFADAYVGGSPDRFPDRYTSIDPASYIAPESPPTLLIVGENDHLLPPDLTYRFAAEAKRGGVDVELVRFPYGQHLFDQSTNSIGNQLVLGATRRFLEAHGQGPAREDRALP</sequence>
<dbReference type="InterPro" id="IPR050300">
    <property type="entry name" value="GDXG_lipolytic_enzyme"/>
</dbReference>
<evidence type="ECO:0000313" key="5">
    <source>
        <dbReference type="Proteomes" id="UP000245916"/>
    </source>
</evidence>
<dbReference type="RefSeq" id="WP_109270540.1">
    <property type="nucleotide sequence ID" value="NZ_QFFF01000001.1"/>
</dbReference>
<feature type="domain" description="BD-FAE-like" evidence="3">
    <location>
        <begin position="142"/>
        <end position="346"/>
    </location>
</feature>
<feature type="transmembrane region" description="Helical" evidence="2">
    <location>
        <begin position="79"/>
        <end position="99"/>
    </location>
</feature>
<dbReference type="Pfam" id="PF20434">
    <property type="entry name" value="BD-FAE"/>
    <property type="match status" value="1"/>
</dbReference>
<keyword evidence="2" id="KW-1133">Transmembrane helix</keyword>
<evidence type="ECO:0000256" key="2">
    <source>
        <dbReference type="SAM" id="Phobius"/>
    </source>
</evidence>
<dbReference type="SUPFAM" id="SSF53474">
    <property type="entry name" value="alpha/beta-Hydrolases"/>
    <property type="match status" value="1"/>
</dbReference>
<gene>
    <name evidence="4" type="ORF">DF286_05625</name>
</gene>
<evidence type="ECO:0000313" key="4">
    <source>
        <dbReference type="EMBL" id="PWG02401.1"/>
    </source>
</evidence>
<organism evidence="4 5">
    <name type="scientific">Allosphingosinicella humi</name>
    <dbReference type="NCBI Taxonomy" id="2068657"/>
    <lineage>
        <taxon>Bacteria</taxon>
        <taxon>Pseudomonadati</taxon>
        <taxon>Pseudomonadota</taxon>
        <taxon>Alphaproteobacteria</taxon>
        <taxon>Sphingomonadales</taxon>
        <taxon>Sphingomonadaceae</taxon>
        <taxon>Allosphingosinicella</taxon>
    </lineage>
</organism>
<name>A0A2U2J296_9SPHN</name>
<keyword evidence="1" id="KW-0378">Hydrolase</keyword>
<keyword evidence="2" id="KW-0812">Transmembrane</keyword>
<dbReference type="Proteomes" id="UP000245916">
    <property type="component" value="Unassembled WGS sequence"/>
</dbReference>
<dbReference type="AlphaFoldDB" id="A0A2U2J296"/>
<evidence type="ECO:0000256" key="1">
    <source>
        <dbReference type="ARBA" id="ARBA00022801"/>
    </source>
</evidence>
<dbReference type="OrthoDB" id="9771666at2"/>
<keyword evidence="5" id="KW-1185">Reference proteome</keyword>
<dbReference type="Gene3D" id="3.40.50.1820">
    <property type="entry name" value="alpha/beta hydrolase"/>
    <property type="match status" value="1"/>
</dbReference>
<feature type="transmembrane region" description="Helical" evidence="2">
    <location>
        <begin position="45"/>
        <end position="67"/>
    </location>
</feature>